<accession>A0ACD5H2W1</accession>
<evidence type="ECO:0000313" key="2">
    <source>
        <dbReference type="Proteomes" id="UP000095472"/>
    </source>
</evidence>
<keyword evidence="2" id="KW-1185">Reference proteome</keyword>
<evidence type="ECO:0000313" key="1">
    <source>
        <dbReference type="EMBL" id="XPM66496.1"/>
    </source>
</evidence>
<name>A0ACD5H2W1_9CYAN</name>
<dbReference type="Proteomes" id="UP000095472">
    <property type="component" value="Chromosome"/>
</dbReference>
<gene>
    <name evidence="1" type="ORF">BH720_015015</name>
</gene>
<sequence length="117" mass="13216">MIAVPEFAQFVHEFLGSPETAASQVIATCIQGTPRYHLIAAQKYHQGNAIVTVGIDVTERQQYRNSPQTCPYRTRSPRRRTYRRTGGHQPLAATRNQRTDRRRSVLFSVASLALNCT</sequence>
<reference evidence="1 2" key="1">
    <citation type="journal article" date="2016" name="Genome Announc.">
        <title>Draft Genome Sequence of the Thermotolerant Cyanobacterium Desertifilum sp. IPPAS B-1220.</title>
        <authorList>
            <person name="Mironov K.S."/>
            <person name="Sinetova M.A."/>
            <person name="Bolatkhan K."/>
            <person name="Zayadan B.K."/>
            <person name="Ustinova V.V."/>
            <person name="Kupriyanova E.V."/>
            <person name="Skrypnik A.N."/>
            <person name="Gogoleva N.E."/>
            <person name="Gogolev Y.V."/>
            <person name="Los D.A."/>
        </authorList>
    </citation>
    <scope>NUCLEOTIDE SEQUENCE [LARGE SCALE GENOMIC DNA]</scope>
    <source>
        <strain evidence="1 2">IPPAS B-1220</strain>
    </source>
</reference>
<organism evidence="1 2">
    <name type="scientific">Desertifilum tharense IPPAS B-1220</name>
    <dbReference type="NCBI Taxonomy" id="1781255"/>
    <lineage>
        <taxon>Bacteria</taxon>
        <taxon>Bacillati</taxon>
        <taxon>Cyanobacteriota</taxon>
        <taxon>Cyanophyceae</taxon>
        <taxon>Desertifilales</taxon>
        <taxon>Desertifilaceae</taxon>
        <taxon>Desertifilum</taxon>
    </lineage>
</organism>
<proteinExistence type="predicted"/>
<protein>
    <submittedName>
        <fullName evidence="1">Uncharacterized protein</fullName>
    </submittedName>
</protein>
<dbReference type="EMBL" id="CP182909">
    <property type="protein sequence ID" value="XPM66496.1"/>
    <property type="molecule type" value="Genomic_DNA"/>
</dbReference>